<comment type="caution">
    <text evidence="2">The sequence shown here is derived from an EMBL/GenBank/DDBJ whole genome shotgun (WGS) entry which is preliminary data.</text>
</comment>
<feature type="non-terminal residue" evidence="2">
    <location>
        <position position="1"/>
    </location>
</feature>
<feature type="region of interest" description="Disordered" evidence="1">
    <location>
        <begin position="56"/>
        <end position="87"/>
    </location>
</feature>
<evidence type="ECO:0000256" key="1">
    <source>
        <dbReference type="SAM" id="MobiDB-lite"/>
    </source>
</evidence>
<gene>
    <name evidence="2" type="ORF">M9458_011270</name>
</gene>
<feature type="non-terminal residue" evidence="2">
    <location>
        <position position="87"/>
    </location>
</feature>
<evidence type="ECO:0000313" key="3">
    <source>
        <dbReference type="Proteomes" id="UP001529510"/>
    </source>
</evidence>
<sequence>STQTSLTTPQQSLDPQAAEWSLKSDMLPMDSDEMENWCEGVSHMLLSDAFVPVSEETGENSMDLKVDEQTALSPLKSEEAPSEISSE</sequence>
<name>A0ABD0R3A8_CIRMR</name>
<proteinExistence type="predicted"/>
<dbReference type="Proteomes" id="UP001529510">
    <property type="component" value="Unassembled WGS sequence"/>
</dbReference>
<dbReference type="AlphaFoldDB" id="A0ABD0R3A8"/>
<dbReference type="EMBL" id="JAMKFB020000005">
    <property type="protein sequence ID" value="KAL0192974.1"/>
    <property type="molecule type" value="Genomic_DNA"/>
</dbReference>
<organism evidence="2 3">
    <name type="scientific">Cirrhinus mrigala</name>
    <name type="common">Mrigala</name>
    <dbReference type="NCBI Taxonomy" id="683832"/>
    <lineage>
        <taxon>Eukaryota</taxon>
        <taxon>Metazoa</taxon>
        <taxon>Chordata</taxon>
        <taxon>Craniata</taxon>
        <taxon>Vertebrata</taxon>
        <taxon>Euteleostomi</taxon>
        <taxon>Actinopterygii</taxon>
        <taxon>Neopterygii</taxon>
        <taxon>Teleostei</taxon>
        <taxon>Ostariophysi</taxon>
        <taxon>Cypriniformes</taxon>
        <taxon>Cyprinidae</taxon>
        <taxon>Labeoninae</taxon>
        <taxon>Labeonini</taxon>
        <taxon>Cirrhinus</taxon>
    </lineage>
</organism>
<keyword evidence="3" id="KW-1185">Reference proteome</keyword>
<protein>
    <submittedName>
        <fullName evidence="2">Uncharacterized protein</fullName>
    </submittedName>
</protein>
<reference evidence="2 3" key="1">
    <citation type="submission" date="2024-05" db="EMBL/GenBank/DDBJ databases">
        <title>Genome sequencing and assembly of Indian major carp, Cirrhinus mrigala (Hamilton, 1822).</title>
        <authorList>
            <person name="Mohindra V."/>
            <person name="Chowdhury L.M."/>
            <person name="Lal K."/>
            <person name="Jena J.K."/>
        </authorList>
    </citation>
    <scope>NUCLEOTIDE SEQUENCE [LARGE SCALE GENOMIC DNA]</scope>
    <source>
        <strain evidence="2">CM1030</strain>
        <tissue evidence="2">Blood</tissue>
    </source>
</reference>
<evidence type="ECO:0000313" key="2">
    <source>
        <dbReference type="EMBL" id="KAL0192974.1"/>
    </source>
</evidence>
<accession>A0ABD0R3A8</accession>